<proteinExistence type="predicted"/>
<dbReference type="InterPro" id="IPR018247">
    <property type="entry name" value="EF_Hand_1_Ca_BS"/>
</dbReference>
<dbReference type="Proteomes" id="UP000887566">
    <property type="component" value="Unplaced"/>
</dbReference>
<dbReference type="SUPFAM" id="SSF47473">
    <property type="entry name" value="EF-hand"/>
    <property type="match status" value="1"/>
</dbReference>
<dbReference type="GO" id="GO:0005509">
    <property type="term" value="F:calcium ion binding"/>
    <property type="evidence" value="ECO:0007669"/>
    <property type="project" value="InterPro"/>
</dbReference>
<dbReference type="Pfam" id="PF13499">
    <property type="entry name" value="EF-hand_7"/>
    <property type="match status" value="1"/>
</dbReference>
<feature type="domain" description="EF-hand" evidence="2">
    <location>
        <begin position="94"/>
        <end position="129"/>
    </location>
</feature>
<sequence>MLLQTASSGPTSSSFVRSLSLPQPIAATVCSTLSFCERLRYQRLNFIMAAWDHELREMFSAHDKDMSGFIGREDVLCMLLAADKDDQKDPAFRTNLRFLIQCIKEADKDGDAKISFDEFKQYIEKATAATK</sequence>
<evidence type="ECO:0000313" key="3">
    <source>
        <dbReference type="Proteomes" id="UP000887566"/>
    </source>
</evidence>
<evidence type="ECO:0000256" key="1">
    <source>
        <dbReference type="ARBA" id="ARBA00022837"/>
    </source>
</evidence>
<protein>
    <submittedName>
        <fullName evidence="4">EF-hand domain-containing protein</fullName>
    </submittedName>
</protein>
<name>A0A914UX74_9BILA</name>
<keyword evidence="1" id="KW-0106">Calcium</keyword>
<dbReference type="Gene3D" id="1.10.238.10">
    <property type="entry name" value="EF-hand"/>
    <property type="match status" value="1"/>
</dbReference>
<dbReference type="CDD" id="cd00051">
    <property type="entry name" value="EFh"/>
    <property type="match status" value="1"/>
</dbReference>
<dbReference type="AlphaFoldDB" id="A0A914UX74"/>
<dbReference type="PROSITE" id="PS50222">
    <property type="entry name" value="EF_HAND_2"/>
    <property type="match status" value="2"/>
</dbReference>
<organism evidence="3 4">
    <name type="scientific">Plectus sambesii</name>
    <dbReference type="NCBI Taxonomy" id="2011161"/>
    <lineage>
        <taxon>Eukaryota</taxon>
        <taxon>Metazoa</taxon>
        <taxon>Ecdysozoa</taxon>
        <taxon>Nematoda</taxon>
        <taxon>Chromadorea</taxon>
        <taxon>Plectida</taxon>
        <taxon>Plectina</taxon>
        <taxon>Plectoidea</taxon>
        <taxon>Plectidae</taxon>
        <taxon>Plectus</taxon>
    </lineage>
</organism>
<dbReference type="InterPro" id="IPR002048">
    <property type="entry name" value="EF_hand_dom"/>
</dbReference>
<reference evidence="4" key="1">
    <citation type="submission" date="2022-11" db="UniProtKB">
        <authorList>
            <consortium name="WormBaseParasite"/>
        </authorList>
    </citation>
    <scope>IDENTIFICATION</scope>
</reference>
<dbReference type="SMART" id="SM00054">
    <property type="entry name" value="EFh"/>
    <property type="match status" value="2"/>
</dbReference>
<evidence type="ECO:0000259" key="2">
    <source>
        <dbReference type="PROSITE" id="PS50222"/>
    </source>
</evidence>
<feature type="domain" description="EF-hand" evidence="2">
    <location>
        <begin position="50"/>
        <end position="85"/>
    </location>
</feature>
<evidence type="ECO:0000313" key="4">
    <source>
        <dbReference type="WBParaSite" id="PSAMB.scaffold13332size2323.g35426.t1"/>
    </source>
</evidence>
<keyword evidence="3" id="KW-1185">Reference proteome</keyword>
<dbReference type="InterPro" id="IPR011992">
    <property type="entry name" value="EF-hand-dom_pair"/>
</dbReference>
<dbReference type="WBParaSite" id="PSAMB.scaffold13332size2323.g35426.t1">
    <property type="protein sequence ID" value="PSAMB.scaffold13332size2323.g35426.t1"/>
    <property type="gene ID" value="PSAMB.scaffold13332size2323.g35426"/>
</dbReference>
<dbReference type="PROSITE" id="PS00018">
    <property type="entry name" value="EF_HAND_1"/>
    <property type="match status" value="1"/>
</dbReference>
<accession>A0A914UX74</accession>